<reference evidence="10" key="1">
    <citation type="submission" date="2020-05" db="EMBL/GenBank/DDBJ databases">
        <authorList>
            <person name="Chiriac C."/>
            <person name="Salcher M."/>
            <person name="Ghai R."/>
            <person name="Kavagutti S V."/>
        </authorList>
    </citation>
    <scope>NUCLEOTIDE SEQUENCE</scope>
</reference>
<feature type="domain" description="ABC transmembrane type-1" evidence="9">
    <location>
        <begin position="96"/>
        <end position="276"/>
    </location>
</feature>
<feature type="transmembrane region" description="Helical" evidence="8">
    <location>
        <begin position="103"/>
        <end position="124"/>
    </location>
</feature>
<dbReference type="CDD" id="cd06261">
    <property type="entry name" value="TM_PBP2"/>
    <property type="match status" value="1"/>
</dbReference>
<dbReference type="GO" id="GO:0005886">
    <property type="term" value="C:plasma membrane"/>
    <property type="evidence" value="ECO:0007669"/>
    <property type="project" value="UniProtKB-SubCell"/>
</dbReference>
<evidence type="ECO:0000259" key="9">
    <source>
        <dbReference type="PROSITE" id="PS50928"/>
    </source>
</evidence>
<protein>
    <submittedName>
        <fullName evidence="10">Unannotated protein</fullName>
    </submittedName>
</protein>
<feature type="transmembrane region" description="Helical" evidence="8">
    <location>
        <begin position="36"/>
        <end position="59"/>
    </location>
</feature>
<keyword evidence="6 8" id="KW-0472">Membrane</keyword>
<evidence type="ECO:0000256" key="7">
    <source>
        <dbReference type="SAM" id="MobiDB-lite"/>
    </source>
</evidence>
<dbReference type="InterPro" id="IPR000515">
    <property type="entry name" value="MetI-like"/>
</dbReference>
<keyword evidence="5 8" id="KW-1133">Transmembrane helix</keyword>
<feature type="transmembrane region" description="Helical" evidence="8">
    <location>
        <begin position="136"/>
        <end position="156"/>
    </location>
</feature>
<feature type="compositionally biased region" description="Polar residues" evidence="7">
    <location>
        <begin position="1"/>
        <end position="11"/>
    </location>
</feature>
<evidence type="ECO:0000256" key="5">
    <source>
        <dbReference type="ARBA" id="ARBA00022989"/>
    </source>
</evidence>
<feature type="transmembrane region" description="Helical" evidence="8">
    <location>
        <begin position="257"/>
        <end position="276"/>
    </location>
</feature>
<dbReference type="PANTHER" id="PTHR30151:SF25">
    <property type="entry name" value="TAURINE TRANSPORT SYSTEM PERMEASE PROTEIN TAUC"/>
    <property type="match status" value="1"/>
</dbReference>
<evidence type="ECO:0000256" key="8">
    <source>
        <dbReference type="SAM" id="Phobius"/>
    </source>
</evidence>
<feature type="transmembrane region" description="Helical" evidence="8">
    <location>
        <begin position="162"/>
        <end position="182"/>
    </location>
</feature>
<dbReference type="GO" id="GO:0055085">
    <property type="term" value="P:transmembrane transport"/>
    <property type="evidence" value="ECO:0007669"/>
    <property type="project" value="InterPro"/>
</dbReference>
<name>A0A6J6J8I1_9ZZZZ</name>
<dbReference type="AlphaFoldDB" id="A0A6J6J8I1"/>
<keyword evidence="2" id="KW-0813">Transport</keyword>
<dbReference type="GO" id="GO:0010438">
    <property type="term" value="P:cellular response to sulfur starvation"/>
    <property type="evidence" value="ECO:0007669"/>
    <property type="project" value="TreeGrafter"/>
</dbReference>
<dbReference type="SUPFAM" id="SSF161098">
    <property type="entry name" value="MetI-like"/>
    <property type="match status" value="1"/>
</dbReference>
<dbReference type="PANTHER" id="PTHR30151">
    <property type="entry name" value="ALKANE SULFONATE ABC TRANSPORTER-RELATED, MEMBRANE SUBUNIT"/>
    <property type="match status" value="1"/>
</dbReference>
<comment type="subcellular location">
    <subcellularLocation>
        <location evidence="1">Cell membrane</location>
        <topology evidence="1">Multi-pass membrane protein</topology>
    </subcellularLocation>
</comment>
<dbReference type="InterPro" id="IPR035906">
    <property type="entry name" value="MetI-like_sf"/>
</dbReference>
<proteinExistence type="predicted"/>
<dbReference type="PROSITE" id="PS50928">
    <property type="entry name" value="ABC_TM1"/>
    <property type="match status" value="1"/>
</dbReference>
<dbReference type="Gene3D" id="1.10.3720.10">
    <property type="entry name" value="MetI-like"/>
    <property type="match status" value="1"/>
</dbReference>
<gene>
    <name evidence="10" type="ORF">UFOPK2086_00453</name>
</gene>
<feature type="region of interest" description="Disordered" evidence="7">
    <location>
        <begin position="1"/>
        <end position="30"/>
    </location>
</feature>
<keyword evidence="4 8" id="KW-0812">Transmembrane</keyword>
<evidence type="ECO:0000313" key="10">
    <source>
        <dbReference type="EMBL" id="CAB4632885.1"/>
    </source>
</evidence>
<evidence type="ECO:0000256" key="2">
    <source>
        <dbReference type="ARBA" id="ARBA00022448"/>
    </source>
</evidence>
<dbReference type="EMBL" id="CAEZVQ010000039">
    <property type="protein sequence ID" value="CAB4632885.1"/>
    <property type="molecule type" value="Genomic_DNA"/>
</dbReference>
<evidence type="ECO:0000256" key="1">
    <source>
        <dbReference type="ARBA" id="ARBA00004651"/>
    </source>
</evidence>
<dbReference type="Pfam" id="PF00528">
    <property type="entry name" value="BPD_transp_1"/>
    <property type="match status" value="1"/>
</dbReference>
<evidence type="ECO:0000256" key="3">
    <source>
        <dbReference type="ARBA" id="ARBA00022475"/>
    </source>
</evidence>
<sequence length="290" mass="31554">MTPPLQTTQATDGRAPSWVSARQRGQEAPKGSIPSWFYPVAATGTVVGLWWALTAVGIWSELILPSPSQVWHAFVQSITERDGRPGLSGYYLWEHLWASLWRIIRGVAWALVVGAPLGLALGLWRPFERFAGPIVSFLRSLPPLGYFSLLIIWFGIDDTSKVWLLFLAAFAPISLSVAAGVASTRIERINASLVLGANNAQVVRYVVLPSVVPDLITGLRVAVGFAWTTIVAAETSNGIPGIGGLAWATKKELRSDVAILCVIVIGITAVLLDYGIRQFEKKYAGWYGRL</sequence>
<evidence type="ECO:0000256" key="4">
    <source>
        <dbReference type="ARBA" id="ARBA00022692"/>
    </source>
</evidence>
<evidence type="ECO:0000256" key="6">
    <source>
        <dbReference type="ARBA" id="ARBA00023136"/>
    </source>
</evidence>
<keyword evidence="3" id="KW-1003">Cell membrane</keyword>
<organism evidence="10">
    <name type="scientific">freshwater metagenome</name>
    <dbReference type="NCBI Taxonomy" id="449393"/>
    <lineage>
        <taxon>unclassified sequences</taxon>
        <taxon>metagenomes</taxon>
        <taxon>ecological metagenomes</taxon>
    </lineage>
</organism>
<accession>A0A6J6J8I1</accession>